<evidence type="ECO:0000313" key="2">
    <source>
        <dbReference type="EMBL" id="PQM37585.1"/>
    </source>
</evidence>
<organism evidence="2 3">
    <name type="scientific">Prunus yedoensis var. nudiflora</name>
    <dbReference type="NCBI Taxonomy" id="2094558"/>
    <lineage>
        <taxon>Eukaryota</taxon>
        <taxon>Viridiplantae</taxon>
        <taxon>Streptophyta</taxon>
        <taxon>Embryophyta</taxon>
        <taxon>Tracheophyta</taxon>
        <taxon>Spermatophyta</taxon>
        <taxon>Magnoliopsida</taxon>
        <taxon>eudicotyledons</taxon>
        <taxon>Gunneridae</taxon>
        <taxon>Pentapetalae</taxon>
        <taxon>rosids</taxon>
        <taxon>fabids</taxon>
        <taxon>Rosales</taxon>
        <taxon>Rosaceae</taxon>
        <taxon>Amygdaloideae</taxon>
        <taxon>Amygdaleae</taxon>
        <taxon>Prunus</taxon>
    </lineage>
</organism>
<dbReference type="OrthoDB" id="1258364at2759"/>
<proteinExistence type="predicted"/>
<dbReference type="Pfam" id="PF10536">
    <property type="entry name" value="PMD"/>
    <property type="match status" value="1"/>
</dbReference>
<dbReference type="AlphaFoldDB" id="A0A314UJA4"/>
<protein>
    <submittedName>
        <fullName evidence="2">Formin-like protein 14</fullName>
    </submittedName>
</protein>
<dbReference type="PANTHER" id="PTHR46033:SF80">
    <property type="entry name" value="PROTEIN MAIN-LIKE 2-LIKE"/>
    <property type="match status" value="1"/>
</dbReference>
<dbReference type="GO" id="GO:0010073">
    <property type="term" value="P:meristem maintenance"/>
    <property type="evidence" value="ECO:0007669"/>
    <property type="project" value="InterPro"/>
</dbReference>
<keyword evidence="3" id="KW-1185">Reference proteome</keyword>
<name>A0A314UJA4_PRUYE</name>
<accession>A0A314UJA4</accession>
<evidence type="ECO:0000259" key="1">
    <source>
        <dbReference type="Pfam" id="PF10536"/>
    </source>
</evidence>
<evidence type="ECO:0000313" key="3">
    <source>
        <dbReference type="Proteomes" id="UP000250321"/>
    </source>
</evidence>
<dbReference type="Proteomes" id="UP000250321">
    <property type="component" value="Unassembled WGS sequence"/>
</dbReference>
<dbReference type="InterPro" id="IPR044824">
    <property type="entry name" value="MAIN-like"/>
</dbReference>
<reference evidence="2 3" key="1">
    <citation type="submission" date="2018-02" db="EMBL/GenBank/DDBJ databases">
        <title>Draft genome of wild Prunus yedoensis var. nudiflora.</title>
        <authorList>
            <person name="Baek S."/>
            <person name="Kim J.-H."/>
            <person name="Choi K."/>
            <person name="Kim G.-B."/>
            <person name="Cho A."/>
            <person name="Jang H."/>
            <person name="Shin C.-H."/>
            <person name="Yu H.-J."/>
            <person name="Mun J.-H."/>
        </authorList>
    </citation>
    <scope>NUCLEOTIDE SEQUENCE [LARGE SCALE GENOMIC DNA]</scope>
    <source>
        <strain evidence="3">cv. Jeju island</strain>
        <tissue evidence="2">Leaf</tissue>
    </source>
</reference>
<gene>
    <name evidence="2" type="ORF">Pyn_07503</name>
</gene>
<dbReference type="InterPro" id="IPR019557">
    <property type="entry name" value="AminoTfrase-like_pln_mobile"/>
</dbReference>
<dbReference type="EMBL" id="PJQY01003430">
    <property type="protein sequence ID" value="PQM37585.1"/>
    <property type="molecule type" value="Genomic_DNA"/>
</dbReference>
<sequence>MEPRYGDRWLDNDGPSREKERKKNLEVLISLIGSNRAYGAFMVAFMDQEVDYPDGEHVMFLLYWLNRFIFPSASNCITMEWLHLAEGLSSYRDIATGPLILASIYRALREATVEPINLNVKGPLWMVQAWLQWTFPELRARKLRVATNAVPLRELLLSAASGKTTEECFTFFLCRRTRHAFQWLMNLKRGSPWFENRSICQGPRSGKAPLASENMDIFSACKRMICPVVVGWTLELPIWGRGLQSSVF</sequence>
<feature type="domain" description="Aminotransferase-like plant mobile" evidence="1">
    <location>
        <begin position="34"/>
        <end position="144"/>
    </location>
</feature>
<comment type="caution">
    <text evidence="2">The sequence shown here is derived from an EMBL/GenBank/DDBJ whole genome shotgun (WGS) entry which is preliminary data.</text>
</comment>
<dbReference type="PANTHER" id="PTHR46033">
    <property type="entry name" value="PROTEIN MAIN-LIKE 2"/>
    <property type="match status" value="1"/>
</dbReference>